<evidence type="ECO:0000313" key="3">
    <source>
        <dbReference type="EMBL" id="OUM87191.1"/>
    </source>
</evidence>
<dbReference type="SUPFAM" id="SSF55021">
    <property type="entry name" value="ACT-like"/>
    <property type="match status" value="1"/>
</dbReference>
<name>A0A1Y3PIK5_9BACI</name>
<comment type="caution">
    <text evidence="3">The sequence shown here is derived from an EMBL/GenBank/DDBJ whole genome shotgun (WGS) entry which is preliminary data.</text>
</comment>
<protein>
    <recommendedName>
        <fullName evidence="1">UPF0735 ACT domain-containing protein BAA01_08955</fullName>
    </recommendedName>
</protein>
<organism evidence="3 4">
    <name type="scientific">Bacillus thermozeamaize</name>
    <dbReference type="NCBI Taxonomy" id="230954"/>
    <lineage>
        <taxon>Bacteria</taxon>
        <taxon>Bacillati</taxon>
        <taxon>Bacillota</taxon>
        <taxon>Bacilli</taxon>
        <taxon>Bacillales</taxon>
        <taxon>Bacillaceae</taxon>
        <taxon>Bacillus</taxon>
    </lineage>
</organism>
<accession>A0A1Y3PIK5</accession>
<evidence type="ECO:0000259" key="2">
    <source>
        <dbReference type="PROSITE" id="PS51671"/>
    </source>
</evidence>
<reference evidence="4" key="1">
    <citation type="submission" date="2016-06" db="EMBL/GenBank/DDBJ databases">
        <authorList>
            <person name="Nascimento L."/>
            <person name="Pereira R.V."/>
            <person name="Martins L.F."/>
            <person name="Quaggio R.B."/>
            <person name="Silva A.M."/>
            <person name="Setubal J.C."/>
        </authorList>
    </citation>
    <scope>NUCLEOTIDE SEQUENCE [LARGE SCALE GENOMIC DNA]</scope>
</reference>
<sequence length="146" mass="16150">MDQEQYVLVKWSILPEAMQKTIEAKKLLETQQVKTILEAVQRVGLSRSAFYKYKDSIYPVSALAREEIVTLSMNLAHRSGVLSSVLSTAAVHGGNVLTIHQTIPLQGMANVVITLEMTRPEVGVSELLAEIRRLDGVQHVQLIGRG</sequence>
<evidence type="ECO:0000313" key="4">
    <source>
        <dbReference type="Proteomes" id="UP000196475"/>
    </source>
</evidence>
<dbReference type="PIRSF" id="PIRSF025624">
    <property type="entry name" value="ACT_PheB"/>
    <property type="match status" value="1"/>
</dbReference>
<gene>
    <name evidence="3" type="ORF">BAA01_08955</name>
</gene>
<dbReference type="CDD" id="cd04888">
    <property type="entry name" value="ACT_PheB-BS"/>
    <property type="match status" value="1"/>
</dbReference>
<proteinExistence type="inferred from homology"/>
<comment type="similarity">
    <text evidence="1">Belongs to the UPF0735 family.</text>
</comment>
<dbReference type="InterPro" id="IPR002912">
    <property type="entry name" value="ACT_dom"/>
</dbReference>
<dbReference type="InterPro" id="IPR045865">
    <property type="entry name" value="ACT-like_dom_sf"/>
</dbReference>
<feature type="domain" description="ACT" evidence="2">
    <location>
        <begin position="70"/>
        <end position="145"/>
    </location>
</feature>
<dbReference type="AlphaFoldDB" id="A0A1Y3PIK5"/>
<dbReference type="InterPro" id="IPR008310">
    <property type="entry name" value="UPF0735_ACT_dom-cont"/>
</dbReference>
<dbReference type="NCBIfam" id="NF003361">
    <property type="entry name" value="PRK04435.1"/>
    <property type="match status" value="1"/>
</dbReference>
<dbReference type="Proteomes" id="UP000196475">
    <property type="component" value="Unassembled WGS sequence"/>
</dbReference>
<dbReference type="HAMAP" id="MF_00707">
    <property type="entry name" value="UPF0735"/>
    <property type="match status" value="1"/>
</dbReference>
<dbReference type="EMBL" id="LZRT01000079">
    <property type="protein sequence ID" value="OUM87191.1"/>
    <property type="molecule type" value="Genomic_DNA"/>
</dbReference>
<dbReference type="Gene3D" id="3.30.70.260">
    <property type="match status" value="1"/>
</dbReference>
<evidence type="ECO:0000256" key="1">
    <source>
        <dbReference type="HAMAP-Rule" id="MF_00707"/>
    </source>
</evidence>
<dbReference type="PROSITE" id="PS51671">
    <property type="entry name" value="ACT"/>
    <property type="match status" value="1"/>
</dbReference>